<evidence type="ECO:0000313" key="3">
    <source>
        <dbReference type="EMBL" id="RHZ63337.1"/>
    </source>
</evidence>
<dbReference type="InterPro" id="IPR000719">
    <property type="entry name" value="Prot_kinase_dom"/>
</dbReference>
<comment type="caution">
    <text evidence="3">The sequence shown here is derived from an EMBL/GenBank/DDBJ whole genome shotgun (WGS) entry which is preliminary data.</text>
</comment>
<proteinExistence type="predicted"/>
<evidence type="ECO:0000259" key="2">
    <source>
        <dbReference type="PROSITE" id="PS50011"/>
    </source>
</evidence>
<dbReference type="OrthoDB" id="346907at2759"/>
<protein>
    <recommendedName>
        <fullName evidence="2">Protein kinase domain-containing protein</fullName>
    </recommendedName>
</protein>
<keyword evidence="4" id="KW-1185">Reference proteome</keyword>
<organism evidence="3 4">
    <name type="scientific">Diversispora epigaea</name>
    <dbReference type="NCBI Taxonomy" id="1348612"/>
    <lineage>
        <taxon>Eukaryota</taxon>
        <taxon>Fungi</taxon>
        <taxon>Fungi incertae sedis</taxon>
        <taxon>Mucoromycota</taxon>
        <taxon>Glomeromycotina</taxon>
        <taxon>Glomeromycetes</taxon>
        <taxon>Diversisporales</taxon>
        <taxon>Diversisporaceae</taxon>
        <taxon>Diversispora</taxon>
    </lineage>
</organism>
<dbReference type="InterPro" id="IPR011009">
    <property type="entry name" value="Kinase-like_dom_sf"/>
</dbReference>
<sequence>MKKYKTYEKCNECQQDNTGENWCNVCNRRRFQMEFDKWTSGNSEIDQFIQQTQFNANNSEEVIEWIPFNRFDKVEFLTKGGFGGVYKAKWRDGYIKLWNLKLKTWHRMSYPYVYVGLKGLDTPDQKLFLQEIKNQLKFRGGWAIAIYGITFHPKENKYMMVMQYANHGSLRNMLNNNFGDLTWINKINILHYVIVGLAKIHEFGLMHTDLHSGNIVCQDIVKSYITDFGLCKPVSEYNREKIYGVIPFMAPETFIRDEYSQKSDIYSFGMIMLEVFTSYPPYYNIPHDENLIMDICYYGRKPEIKCEIPQLLKDLMEKCWDTNPLKRPTAKKLEIQLRKYLEVDYSRHRLKKQIEAIDKANINFTQYDPKITPPKAIRSSSQLPSQATHSSSQLPVQTIVEPYSHDLRLKIPEEYENPEN</sequence>
<dbReference type="GO" id="GO:0005524">
    <property type="term" value="F:ATP binding"/>
    <property type="evidence" value="ECO:0007669"/>
    <property type="project" value="InterPro"/>
</dbReference>
<dbReference type="Gene3D" id="1.10.510.10">
    <property type="entry name" value="Transferase(Phosphotransferase) domain 1"/>
    <property type="match status" value="1"/>
</dbReference>
<dbReference type="PANTHER" id="PTHR44329">
    <property type="entry name" value="SERINE/THREONINE-PROTEIN KINASE TNNI3K-RELATED"/>
    <property type="match status" value="1"/>
</dbReference>
<dbReference type="PRINTS" id="PR00109">
    <property type="entry name" value="TYRKINASE"/>
</dbReference>
<feature type="domain" description="Protein kinase" evidence="2">
    <location>
        <begin position="71"/>
        <end position="341"/>
    </location>
</feature>
<feature type="region of interest" description="Disordered" evidence="1">
    <location>
        <begin position="373"/>
        <end position="397"/>
    </location>
</feature>
<dbReference type="SUPFAM" id="SSF56112">
    <property type="entry name" value="Protein kinase-like (PK-like)"/>
    <property type="match status" value="1"/>
</dbReference>
<evidence type="ECO:0000256" key="1">
    <source>
        <dbReference type="SAM" id="MobiDB-lite"/>
    </source>
</evidence>
<dbReference type="PANTHER" id="PTHR44329:SF293">
    <property type="entry name" value="MITOGEN-ACTIVATED PROTEIN KINASE KINASE KINASE"/>
    <property type="match status" value="1"/>
</dbReference>
<dbReference type="InterPro" id="IPR001245">
    <property type="entry name" value="Ser-Thr/Tyr_kinase_cat_dom"/>
</dbReference>
<name>A0A397HK37_9GLOM</name>
<dbReference type="EMBL" id="PQFF01000302">
    <property type="protein sequence ID" value="RHZ63337.1"/>
    <property type="molecule type" value="Genomic_DNA"/>
</dbReference>
<dbReference type="PROSITE" id="PS50011">
    <property type="entry name" value="PROTEIN_KINASE_DOM"/>
    <property type="match status" value="1"/>
</dbReference>
<dbReference type="GO" id="GO:0004674">
    <property type="term" value="F:protein serine/threonine kinase activity"/>
    <property type="evidence" value="ECO:0007669"/>
    <property type="project" value="TreeGrafter"/>
</dbReference>
<dbReference type="AlphaFoldDB" id="A0A397HK37"/>
<evidence type="ECO:0000313" key="4">
    <source>
        <dbReference type="Proteomes" id="UP000266861"/>
    </source>
</evidence>
<dbReference type="InterPro" id="IPR051681">
    <property type="entry name" value="Ser/Thr_Kinases-Pseudokinases"/>
</dbReference>
<feature type="compositionally biased region" description="Polar residues" evidence="1">
    <location>
        <begin position="378"/>
        <end position="396"/>
    </location>
</feature>
<dbReference type="Proteomes" id="UP000266861">
    <property type="component" value="Unassembled WGS sequence"/>
</dbReference>
<reference evidence="3 4" key="1">
    <citation type="submission" date="2018-08" db="EMBL/GenBank/DDBJ databases">
        <title>Genome and evolution of the arbuscular mycorrhizal fungus Diversispora epigaea (formerly Glomus versiforme) and its bacterial endosymbionts.</title>
        <authorList>
            <person name="Sun X."/>
            <person name="Fei Z."/>
            <person name="Harrison M."/>
        </authorList>
    </citation>
    <scope>NUCLEOTIDE SEQUENCE [LARGE SCALE GENOMIC DNA]</scope>
    <source>
        <strain evidence="3 4">IT104</strain>
    </source>
</reference>
<dbReference type="Pfam" id="PF07714">
    <property type="entry name" value="PK_Tyr_Ser-Thr"/>
    <property type="match status" value="1"/>
</dbReference>
<gene>
    <name evidence="3" type="ORF">Glove_330g122</name>
</gene>
<accession>A0A397HK37</accession>